<organism evidence="9 10">
    <name type="scientific">Nocardioides bruguierae</name>
    <dbReference type="NCBI Taxonomy" id="2945102"/>
    <lineage>
        <taxon>Bacteria</taxon>
        <taxon>Bacillati</taxon>
        <taxon>Actinomycetota</taxon>
        <taxon>Actinomycetes</taxon>
        <taxon>Propionibacteriales</taxon>
        <taxon>Nocardioidaceae</taxon>
        <taxon>Nocardioides</taxon>
    </lineage>
</organism>
<evidence type="ECO:0000256" key="4">
    <source>
        <dbReference type="ARBA" id="ARBA00023125"/>
    </source>
</evidence>
<evidence type="ECO:0000259" key="7">
    <source>
        <dbReference type="Pfam" id="PF04542"/>
    </source>
</evidence>
<dbReference type="Gene3D" id="1.10.1740.10">
    <property type="match status" value="1"/>
</dbReference>
<feature type="region of interest" description="Disordered" evidence="6">
    <location>
        <begin position="64"/>
        <end position="88"/>
    </location>
</feature>
<feature type="domain" description="RNA polymerase sigma-70 region 2" evidence="7">
    <location>
        <begin position="113"/>
        <end position="180"/>
    </location>
</feature>
<keyword evidence="2" id="KW-0805">Transcription regulation</keyword>
<dbReference type="CDD" id="cd06171">
    <property type="entry name" value="Sigma70_r4"/>
    <property type="match status" value="1"/>
</dbReference>
<dbReference type="InterPro" id="IPR013324">
    <property type="entry name" value="RNA_pol_sigma_r3/r4-like"/>
</dbReference>
<keyword evidence="5" id="KW-0804">Transcription</keyword>
<protein>
    <submittedName>
        <fullName evidence="9">Sigma-70 family RNA polymerase sigma factor</fullName>
    </submittedName>
</protein>
<comment type="similarity">
    <text evidence="1">Belongs to the sigma-70 factor family. ECF subfamily.</text>
</comment>
<evidence type="ECO:0000313" key="9">
    <source>
        <dbReference type="EMBL" id="MCM0621716.1"/>
    </source>
</evidence>
<evidence type="ECO:0000256" key="6">
    <source>
        <dbReference type="SAM" id="MobiDB-lite"/>
    </source>
</evidence>
<keyword evidence="3" id="KW-0731">Sigma factor</keyword>
<evidence type="ECO:0000256" key="3">
    <source>
        <dbReference type="ARBA" id="ARBA00023082"/>
    </source>
</evidence>
<keyword evidence="4" id="KW-0238">DNA-binding</keyword>
<dbReference type="GO" id="GO:0016987">
    <property type="term" value="F:sigma factor activity"/>
    <property type="evidence" value="ECO:0007669"/>
    <property type="project" value="UniProtKB-KW"/>
</dbReference>
<dbReference type="Pfam" id="PF04545">
    <property type="entry name" value="Sigma70_r4"/>
    <property type="match status" value="1"/>
</dbReference>
<dbReference type="InterPro" id="IPR007627">
    <property type="entry name" value="RNA_pol_sigma70_r2"/>
</dbReference>
<dbReference type="InterPro" id="IPR013325">
    <property type="entry name" value="RNA_pol_sigma_r2"/>
</dbReference>
<dbReference type="AlphaFoldDB" id="A0A9X2D9B5"/>
<dbReference type="SUPFAM" id="SSF88946">
    <property type="entry name" value="Sigma2 domain of RNA polymerase sigma factors"/>
    <property type="match status" value="1"/>
</dbReference>
<feature type="domain" description="RNA polymerase sigma-70 region 4" evidence="8">
    <location>
        <begin position="217"/>
        <end position="265"/>
    </location>
</feature>
<dbReference type="InterPro" id="IPR039425">
    <property type="entry name" value="RNA_pol_sigma-70-like"/>
</dbReference>
<dbReference type="Gene3D" id="1.10.10.10">
    <property type="entry name" value="Winged helix-like DNA-binding domain superfamily/Winged helix DNA-binding domain"/>
    <property type="match status" value="1"/>
</dbReference>
<dbReference type="NCBIfam" id="TIGR02937">
    <property type="entry name" value="sigma70-ECF"/>
    <property type="match status" value="1"/>
</dbReference>
<dbReference type="SUPFAM" id="SSF88659">
    <property type="entry name" value="Sigma3 and sigma4 domains of RNA polymerase sigma factors"/>
    <property type="match status" value="1"/>
</dbReference>
<dbReference type="GO" id="GO:0006352">
    <property type="term" value="P:DNA-templated transcription initiation"/>
    <property type="evidence" value="ECO:0007669"/>
    <property type="project" value="InterPro"/>
</dbReference>
<comment type="caution">
    <text evidence="9">The sequence shown here is derived from an EMBL/GenBank/DDBJ whole genome shotgun (WGS) entry which is preliminary data.</text>
</comment>
<evidence type="ECO:0000313" key="10">
    <source>
        <dbReference type="Proteomes" id="UP001139485"/>
    </source>
</evidence>
<dbReference type="PANTHER" id="PTHR43133">
    <property type="entry name" value="RNA POLYMERASE ECF-TYPE SIGMA FACTO"/>
    <property type="match status" value="1"/>
</dbReference>
<evidence type="ECO:0000259" key="8">
    <source>
        <dbReference type="Pfam" id="PF04545"/>
    </source>
</evidence>
<reference evidence="9" key="1">
    <citation type="submission" date="2022-05" db="EMBL/GenBank/DDBJ databases">
        <authorList>
            <person name="Tuo L."/>
        </authorList>
    </citation>
    <scope>NUCLEOTIDE SEQUENCE</scope>
    <source>
        <strain evidence="9">BSK12Z-4</strain>
    </source>
</reference>
<dbReference type="PANTHER" id="PTHR43133:SF57">
    <property type="entry name" value="RNA POLYMERASE SIGMA-70 FACTOR"/>
    <property type="match status" value="1"/>
</dbReference>
<evidence type="ECO:0000256" key="2">
    <source>
        <dbReference type="ARBA" id="ARBA00023015"/>
    </source>
</evidence>
<evidence type="ECO:0000256" key="5">
    <source>
        <dbReference type="ARBA" id="ARBA00023163"/>
    </source>
</evidence>
<proteinExistence type="inferred from homology"/>
<gene>
    <name evidence="9" type="ORF">M8330_15605</name>
</gene>
<evidence type="ECO:0000256" key="1">
    <source>
        <dbReference type="ARBA" id="ARBA00010641"/>
    </source>
</evidence>
<keyword evidence="10" id="KW-1185">Reference proteome</keyword>
<dbReference type="GO" id="GO:0003677">
    <property type="term" value="F:DNA binding"/>
    <property type="evidence" value="ECO:0007669"/>
    <property type="project" value="UniProtKB-KW"/>
</dbReference>
<dbReference type="RefSeq" id="WP_250828068.1">
    <property type="nucleotide sequence ID" value="NZ_JAMOIL010000022.1"/>
</dbReference>
<dbReference type="EMBL" id="JAMOIL010000022">
    <property type="protein sequence ID" value="MCM0621716.1"/>
    <property type="molecule type" value="Genomic_DNA"/>
</dbReference>
<dbReference type="Proteomes" id="UP001139485">
    <property type="component" value="Unassembled WGS sequence"/>
</dbReference>
<dbReference type="InterPro" id="IPR036388">
    <property type="entry name" value="WH-like_DNA-bd_sf"/>
</dbReference>
<dbReference type="InterPro" id="IPR007630">
    <property type="entry name" value="RNA_pol_sigma70_r4"/>
</dbReference>
<dbReference type="InterPro" id="IPR014284">
    <property type="entry name" value="RNA_pol_sigma-70_dom"/>
</dbReference>
<name>A0A9X2D9B5_9ACTN</name>
<accession>A0A9X2D9B5</accession>
<sequence length="273" mass="29476">MAGYAAEVVRSLRALRTACADLLPPAPAPVLCTVPAGARPAPGAHADRVLAALGLLSEALSSDPAVAEVPGPGGPGDDSGLATSSEESAADRERLIALVELARKGDAEAFGLLYDHYQASVYRFLYYRTRSVPLAEDLTSETFFRALRSMQGFRWQGRDFGAWLMTIARNLATDHFKASRTRLEMTTEDMGLHDDADEETPEGLAIEGLTHEVLVSALKQLPDEQRDCIVMRFLQGMSIAEVAAVLGRSDGAVKQLQLRGVRNLAKLMPEGLR</sequence>
<dbReference type="Pfam" id="PF04542">
    <property type="entry name" value="Sigma70_r2"/>
    <property type="match status" value="1"/>
</dbReference>